<dbReference type="Gene3D" id="2.60.120.260">
    <property type="entry name" value="Galactose-binding domain-like"/>
    <property type="match status" value="1"/>
</dbReference>
<dbReference type="Pfam" id="PF19081">
    <property type="entry name" value="Ig_7"/>
    <property type="match status" value="1"/>
</dbReference>
<sequence length="1964" mass="209079">MIKIFTPNLALFKKKQFFVFFSTAIFILVNQFSFSQVSTYGFGESISSYTALTSPSTAYTAPWDDHVLGSAFLAPIGFTFNYEGVNQTQCYISPNGFISFGVQPTPTNYLPLSVATPYTNGGAISALGRDLISGTPTDNIVYSTIGTSPNRVFVVQWTNAARKIAPGNFNFQIRLNETTNVIEILYGVCSPTVATTYDAQVGIRGVNNSFLQGDINNRLQGSSNINVPWSGKTINGTANSSTVRTSITEYPNSGLKYTYTPSTNCVTPTGVPSAFSVGTTSVTATSFVGNSFTAAVPSPTNYLILRSTVNTAPTNIQIPNRVYWAVNDVISATYTVVSISNATTFTQTGLTPNTVYYYWAIPYNSGCIGGPFYNLSSMISTSKTTCISEPLSVASSSIGGNSFTASWNAVTGATDYAIDVSTTNTFSTLLPGYSNASTSNSTSLSIIGLSPLTTYYFRVRAVGLSCNTNSLTVSATTLCGAFPIPYFQNFDATPVNTLPTCFTVANDNADGVAWQVQNTLPASSPNSYHLATNTASTDDWFFTPGLNLLTSVTYRLKFKYNTLTAGLFSEDLKVRIGSGASAAGMNITILDLPGFVNTVYQTAIVDFTPIADGVFYLGFQGNSSANQSKILIDDISVIVSPTCFEPDNIVVNSVGINDVTISWDPPLSPPSNGYDYYVSNSNSQPAITATPTGSVGVGVNSATITGLSAATLYYVWVRGNCGGSDSSVWSLYQTFSTDCSTSNYLSVTNGVLCGGGSTTLTATASSGSVIEWFADSAGTILLGTGNSFVTPTLSATTSYYAQSKAPGGLVTVGPVSPLSHGGSLGTSTTPVKISFSVIASTNLQSIDIYPLVSGQSGTFTIRNSSDVIIASYPYFTSVAGGNTPQTINFNIDLTPGTYKLSTDVLPTSGLLINVVSNDYSSYTSSVANLLGTDNDNSTYWYAYNWKLSNICKSLLTKVDAVITTAPVISLSQTSATICSGETIPLVTVSGSTASYTTFVWTPSTGIVGSIGAGYTFSPTITTLYTLTASQSSGSLCVSNLSFTVTVNPEPPPITVVPATATICQGQTQLLTSSLATATQVTIYEETFNGANSWTTYNSSTGGTIANSDWTLRNSVYSYTGTWSGGINLSSNDASRFYFTNSDAQGSSPGSPRTRTYLESPTINLAAYNTASLSFWHYLRLLGGNIARVEASINGGTTWTTVSTQTSSTPAVNSMGFVNVTVSLNSLVGNPAVKFRFYFDAFYGYGWAVDNFKITGNLALEVNWSPVTNLYFDSAATNPYIAGTPASFIYAKPNGTITYTGTALGANGCSTSSTATITVQPSVTTGTLSANQTICSAWLPNDLILTAFSGPIVRWEYATNATFTTGLTSITNTTSTLTSAIIGSFSGTRYYRVVLQSGSCPLVYSNSVSITFVSTTWNGTAWSNGLPNSSTRAIFNGSFSSTTNLQACSVEVISGTVVFNTGHTLTVQNDVRVTGGSLTFDNNSSLVQVNSLDNNGIPISNTGNITYKRVSTPMFKFDYTYWSSPVSPQILLDVSPLSPTSLFLQFNSATNSWQYISNPGTTSMVSGKGYIWRAPTNFPIAAPATPQAFTANFIGVPNTGTITIPTTGVASQFNLLGNPYPSALSADAFLLDASNAATLSGTLYFWTHNTPLNASYQYTGSDYAIYNYLGGVVGGVPSGATNNPGVSVLPPNGKIASGQGFFIKGLSNGNATFKNTMRIAGNNDQFFKMTTPNTTVTSEIEKHRYWINVYNTQGAFKQVLLGYVDGATMGLDRLFDGEMVDVGNAITLYSKVDDTKLSIQGRPLPFDVNDYIPLGYKSTIASTYNISLIDYDGLFTTQNIYLEDKILNIIYDLKNGPYSFTTSIGTFDDRFVLRYTTETLGNLNPVFNENTVVIYKNKPSNEFEVSSGNIMMSTLKVFDIRGRLLLEKNNINSLQTNFSIGLTNEVLLVQIKSVDGIVVTKKVIN</sequence>
<dbReference type="Gene3D" id="2.60.40.10">
    <property type="entry name" value="Immunoglobulins"/>
    <property type="match status" value="2"/>
</dbReference>
<protein>
    <submittedName>
        <fullName evidence="2">Fibronectin type III domain-containing protein</fullName>
    </submittedName>
</protein>
<dbReference type="RefSeq" id="WP_290285885.1">
    <property type="nucleotide sequence ID" value="NZ_JAUFQN010000019.1"/>
</dbReference>
<dbReference type="Gene3D" id="2.60.120.200">
    <property type="match status" value="1"/>
</dbReference>
<dbReference type="InterPro" id="IPR044023">
    <property type="entry name" value="Ig_7"/>
</dbReference>
<gene>
    <name evidence="2" type="ORF">ACFFUU_03300</name>
</gene>
<dbReference type="InterPro" id="IPR003961">
    <property type="entry name" value="FN3_dom"/>
</dbReference>
<evidence type="ECO:0000313" key="3">
    <source>
        <dbReference type="Proteomes" id="UP001589576"/>
    </source>
</evidence>
<name>A0ABV5GBW8_9FLAO</name>
<dbReference type="InterPro" id="IPR036116">
    <property type="entry name" value="FN3_sf"/>
</dbReference>
<dbReference type="Pfam" id="PF00041">
    <property type="entry name" value="fn3"/>
    <property type="match status" value="1"/>
</dbReference>
<accession>A0ABV5GBW8</accession>
<evidence type="ECO:0000313" key="2">
    <source>
        <dbReference type="EMBL" id="MFB9088617.1"/>
    </source>
</evidence>
<dbReference type="CDD" id="cd00063">
    <property type="entry name" value="FN3"/>
    <property type="match status" value="1"/>
</dbReference>
<feature type="domain" description="Fibronectin type-III" evidence="1">
    <location>
        <begin position="389"/>
        <end position="480"/>
    </location>
</feature>
<organism evidence="2 3">
    <name type="scientific">Flavobacterium paronense</name>
    <dbReference type="NCBI Taxonomy" id="1392775"/>
    <lineage>
        <taxon>Bacteria</taxon>
        <taxon>Pseudomonadati</taxon>
        <taxon>Bacteroidota</taxon>
        <taxon>Flavobacteriia</taxon>
        <taxon>Flavobacteriales</taxon>
        <taxon>Flavobacteriaceae</taxon>
        <taxon>Flavobacterium</taxon>
    </lineage>
</organism>
<proteinExistence type="predicted"/>
<dbReference type="SMART" id="SM00060">
    <property type="entry name" value="FN3"/>
    <property type="match status" value="3"/>
</dbReference>
<dbReference type="PROSITE" id="PS50853">
    <property type="entry name" value="FN3"/>
    <property type="match status" value="2"/>
</dbReference>
<dbReference type="Proteomes" id="UP001589576">
    <property type="component" value="Unassembled WGS sequence"/>
</dbReference>
<evidence type="ECO:0000259" key="1">
    <source>
        <dbReference type="PROSITE" id="PS50853"/>
    </source>
</evidence>
<reference evidence="2 3" key="1">
    <citation type="submission" date="2024-09" db="EMBL/GenBank/DDBJ databases">
        <authorList>
            <person name="Sun Q."/>
            <person name="Mori K."/>
        </authorList>
    </citation>
    <scope>NUCLEOTIDE SEQUENCE [LARGE SCALE GENOMIC DNA]</scope>
    <source>
        <strain evidence="2 3">CECT 8460</strain>
    </source>
</reference>
<dbReference type="SUPFAM" id="SSF49265">
    <property type="entry name" value="Fibronectin type III"/>
    <property type="match status" value="2"/>
</dbReference>
<keyword evidence="3" id="KW-1185">Reference proteome</keyword>
<comment type="caution">
    <text evidence="2">The sequence shown here is derived from an EMBL/GenBank/DDBJ whole genome shotgun (WGS) entry which is preliminary data.</text>
</comment>
<feature type="domain" description="Fibronectin type-III" evidence="1">
    <location>
        <begin position="645"/>
        <end position="740"/>
    </location>
</feature>
<dbReference type="EMBL" id="JBHMFB010000009">
    <property type="protein sequence ID" value="MFB9088617.1"/>
    <property type="molecule type" value="Genomic_DNA"/>
</dbReference>
<dbReference type="InterPro" id="IPR013783">
    <property type="entry name" value="Ig-like_fold"/>
</dbReference>